<dbReference type="AlphaFoldDB" id="A0A8J1U2A3"/>
<dbReference type="InterPro" id="IPR050525">
    <property type="entry name" value="ECM_Assembly_Org"/>
</dbReference>
<dbReference type="PANTHER" id="PTHR24020">
    <property type="entry name" value="COLLAGEN ALPHA"/>
    <property type="match status" value="1"/>
</dbReference>
<evidence type="ECO:0000313" key="2">
    <source>
        <dbReference type="Proteomes" id="UP000749559"/>
    </source>
</evidence>
<reference evidence="1" key="1">
    <citation type="submission" date="2022-03" db="EMBL/GenBank/DDBJ databases">
        <authorList>
            <person name="Martin C."/>
        </authorList>
    </citation>
    <scope>NUCLEOTIDE SEQUENCE</scope>
</reference>
<dbReference type="InterPro" id="IPR036465">
    <property type="entry name" value="vWFA_dom_sf"/>
</dbReference>
<comment type="caution">
    <text evidence="1">The sequence shown here is derived from an EMBL/GenBank/DDBJ whole genome shotgun (WGS) entry which is preliminary data.</text>
</comment>
<organism evidence="1 2">
    <name type="scientific">Owenia fusiformis</name>
    <name type="common">Polychaete worm</name>
    <dbReference type="NCBI Taxonomy" id="6347"/>
    <lineage>
        <taxon>Eukaryota</taxon>
        <taxon>Metazoa</taxon>
        <taxon>Spiralia</taxon>
        <taxon>Lophotrochozoa</taxon>
        <taxon>Annelida</taxon>
        <taxon>Polychaeta</taxon>
        <taxon>Sedentaria</taxon>
        <taxon>Canalipalpata</taxon>
        <taxon>Sabellida</taxon>
        <taxon>Oweniida</taxon>
        <taxon>Oweniidae</taxon>
        <taxon>Owenia</taxon>
    </lineage>
</organism>
<proteinExistence type="predicted"/>
<gene>
    <name evidence="1" type="ORF">OFUS_LOCUS16382</name>
</gene>
<accession>A0A8J1U2A3</accession>
<dbReference type="InterPro" id="IPR002035">
    <property type="entry name" value="VWF_A"/>
</dbReference>
<name>A0A8J1U2A3_OWEFU</name>
<dbReference type="OrthoDB" id="5573735at2759"/>
<dbReference type="EMBL" id="CAIIXF020000008">
    <property type="protein sequence ID" value="CAH1791285.1"/>
    <property type="molecule type" value="Genomic_DNA"/>
</dbReference>
<dbReference type="PROSITE" id="PS50234">
    <property type="entry name" value="VWFA"/>
    <property type="match status" value="1"/>
</dbReference>
<sequence length="351" mass="39835">MEMFWIYWIVFTYLSKSLEAAKFFIPKLQLPRNHDPLLNNNDVSNPDFSRRCVSKYWFGDPLTNTTHGICNYFVCNHGIYTKTACPSGLSVLGSLKNRWHKKRMGLEEMPCKKPHQKCRTRIAAGSGNETDGREGVLSRKPIKVCGIDLVWAVDISCSIDPDSKKKVRNFIVKATNKIPVRAQYSQVGVLTFSEKVYHVAYMNEFKRQGKLMDQIKKMKLEPDDCGTVTNEALYEARTKYFSEELGARKKRKKVLIVLSDGFTYPRSNIEDTFKQAKDVHKAGIEAFVLGMPNAKLVEQGADNIFAGQEEWEAIATKPENIFKLTSFDDLGKIITRIIKEACLTIGIPGSN</sequence>
<dbReference type="SMART" id="SM00327">
    <property type="entry name" value="VWA"/>
    <property type="match status" value="1"/>
</dbReference>
<keyword evidence="2" id="KW-1185">Reference proteome</keyword>
<evidence type="ECO:0000313" key="1">
    <source>
        <dbReference type="EMBL" id="CAH1791285.1"/>
    </source>
</evidence>
<dbReference type="SUPFAM" id="SSF53300">
    <property type="entry name" value="vWA-like"/>
    <property type="match status" value="1"/>
</dbReference>
<dbReference type="PANTHER" id="PTHR24020:SF84">
    <property type="entry name" value="VWFA DOMAIN-CONTAINING PROTEIN"/>
    <property type="match status" value="1"/>
</dbReference>
<dbReference type="Gene3D" id="3.40.50.410">
    <property type="entry name" value="von Willebrand factor, type A domain"/>
    <property type="match status" value="1"/>
</dbReference>
<dbReference type="CDD" id="cd01450">
    <property type="entry name" value="vWFA_subfamily_ECM"/>
    <property type="match status" value="1"/>
</dbReference>
<protein>
    <submittedName>
        <fullName evidence="1">Uncharacterized protein</fullName>
    </submittedName>
</protein>
<dbReference type="Pfam" id="PF00092">
    <property type="entry name" value="VWA"/>
    <property type="match status" value="1"/>
</dbReference>
<dbReference type="Proteomes" id="UP000749559">
    <property type="component" value="Unassembled WGS sequence"/>
</dbReference>